<organism evidence="2 3">
    <name type="scientific">Symbiodinium necroappetens</name>
    <dbReference type="NCBI Taxonomy" id="1628268"/>
    <lineage>
        <taxon>Eukaryota</taxon>
        <taxon>Sar</taxon>
        <taxon>Alveolata</taxon>
        <taxon>Dinophyceae</taxon>
        <taxon>Suessiales</taxon>
        <taxon>Symbiodiniaceae</taxon>
        <taxon>Symbiodinium</taxon>
    </lineage>
</organism>
<gene>
    <name evidence="2" type="primary">mug40</name>
    <name evidence="2" type="ORF">SNEC2469_LOCUS9127</name>
</gene>
<comment type="caution">
    <text evidence="2">The sequence shown here is derived from an EMBL/GenBank/DDBJ whole genome shotgun (WGS) entry which is preliminary data.</text>
</comment>
<feature type="domain" description="EF-hand" evidence="1">
    <location>
        <begin position="277"/>
        <end position="302"/>
    </location>
</feature>
<name>A0A812PET8_9DINO</name>
<reference evidence="2" key="1">
    <citation type="submission" date="2021-02" db="EMBL/GenBank/DDBJ databases">
        <authorList>
            <person name="Dougan E. K."/>
            <person name="Rhodes N."/>
            <person name="Thang M."/>
            <person name="Chan C."/>
        </authorList>
    </citation>
    <scope>NUCLEOTIDE SEQUENCE</scope>
</reference>
<dbReference type="OrthoDB" id="438368at2759"/>
<dbReference type="Proteomes" id="UP000601435">
    <property type="component" value="Unassembled WGS sequence"/>
</dbReference>
<dbReference type="EMBL" id="CAJNJA010014842">
    <property type="protein sequence ID" value="CAE7351378.1"/>
    <property type="molecule type" value="Genomic_DNA"/>
</dbReference>
<dbReference type="InterPro" id="IPR002048">
    <property type="entry name" value="EF_hand_dom"/>
</dbReference>
<dbReference type="GO" id="GO:0005509">
    <property type="term" value="F:calcium ion binding"/>
    <property type="evidence" value="ECO:0007669"/>
    <property type="project" value="InterPro"/>
</dbReference>
<feature type="domain" description="EF-hand" evidence="1">
    <location>
        <begin position="91"/>
        <end position="114"/>
    </location>
</feature>
<evidence type="ECO:0000313" key="2">
    <source>
        <dbReference type="EMBL" id="CAE7351378.1"/>
    </source>
</evidence>
<accession>A0A812PET8</accession>
<proteinExistence type="predicted"/>
<dbReference type="SUPFAM" id="SSF47473">
    <property type="entry name" value="EF-hand"/>
    <property type="match status" value="2"/>
</dbReference>
<dbReference type="PROSITE" id="PS50222">
    <property type="entry name" value="EF_HAND_2"/>
    <property type="match status" value="2"/>
</dbReference>
<dbReference type="AlphaFoldDB" id="A0A812PET8"/>
<keyword evidence="3" id="KW-1185">Reference proteome</keyword>
<dbReference type="Gene3D" id="1.10.238.10">
    <property type="entry name" value="EF-hand"/>
    <property type="match status" value="2"/>
</dbReference>
<dbReference type="InterPro" id="IPR011992">
    <property type="entry name" value="EF-hand-dom_pair"/>
</dbReference>
<protein>
    <submittedName>
        <fullName evidence="2">Mug40 protein</fullName>
    </submittedName>
</protein>
<dbReference type="SMART" id="SM00054">
    <property type="entry name" value="EFh"/>
    <property type="match status" value="4"/>
</dbReference>
<sequence length="632" mass="72110">MNAMENLGFSKKKSQAFFRLLDYGNQNDLSIDELELLDLQHRSSSVHFAMPNVRERGREQDAAAKKEALGDFYAFLSRKFRTLVAAWRQGLDADADGRLRFPEFCNACKRLGYRGRLKTVWRALDTNNVGYLTLGHIDRVAEEGLDDFRSFLEDNFRTLDDAWERVFDSDKSGRCNESHFVDSCKKLRYPGNALRVFKWLVAGRLENSDVGGVRRDLYIDDFDILGLRRRSETLNPTAEQRVLERQAKDRAEAEAMLGRFKLFLNQRFGNLVRAWRQRLDLNRSGTVHFTDFCQACRHMGFQGNLKALWLSLDSADKGEVCLDDLDPDAVTCLLDFTRLLRIFFDDLDSSWFAVLDPEASGRCTMEEFERACKVLGYIRDAKQLQRFLDICNNGVITIDELEVLGLPRGSMEEAQARAKVQPSEAREELDRILQARFGPSAAQGWRQGLCTGPLEQQWTEEMSVEEFCNRCRQLGFQGNLLALWAQVHGAGLDPELLQAHQLMLMGRKRAGMRTSTAERRIRLAASDQGASSRSSTAQTSTLNLFEKPVRDGGETQVKLLGRISLVDFLPVLHKELLQFRKKAMAKFHSAEDLWAVLLQECGSSSCGSTCSNSRSRSHRSIFRSSSQSWWRR</sequence>
<evidence type="ECO:0000259" key="1">
    <source>
        <dbReference type="PROSITE" id="PS50222"/>
    </source>
</evidence>
<evidence type="ECO:0000313" key="3">
    <source>
        <dbReference type="Proteomes" id="UP000601435"/>
    </source>
</evidence>